<protein>
    <submittedName>
        <fullName evidence="1">Uncharacterized protein</fullName>
    </submittedName>
</protein>
<reference evidence="1" key="1">
    <citation type="journal article" date="2021" name="Proc. Natl. Acad. Sci. U.S.A.">
        <title>A Catalog of Tens of Thousands of Viruses from Human Metagenomes Reveals Hidden Associations with Chronic Diseases.</title>
        <authorList>
            <person name="Tisza M.J."/>
            <person name="Buck C.B."/>
        </authorList>
    </citation>
    <scope>NUCLEOTIDE SEQUENCE</scope>
    <source>
        <strain evidence="1">Ct9Ns12</strain>
    </source>
</reference>
<sequence>MQRKTRCRELYFSKRSNKQPFRKIQYKCFRRK</sequence>
<dbReference type="EMBL" id="BK014906">
    <property type="protein sequence ID" value="DAD81730.1"/>
    <property type="molecule type" value="Genomic_DNA"/>
</dbReference>
<organism evidence="1">
    <name type="scientific">Myoviridae sp. ct9Ns12</name>
    <dbReference type="NCBI Taxonomy" id="2826626"/>
    <lineage>
        <taxon>Viruses</taxon>
        <taxon>Duplodnaviria</taxon>
        <taxon>Heunggongvirae</taxon>
        <taxon>Uroviricota</taxon>
        <taxon>Caudoviricetes</taxon>
    </lineage>
</organism>
<name>A0A8S5MHK5_9CAUD</name>
<accession>A0A8S5MHK5</accession>
<proteinExistence type="predicted"/>
<evidence type="ECO:0000313" key="1">
    <source>
        <dbReference type="EMBL" id="DAD81730.1"/>
    </source>
</evidence>